<proteinExistence type="predicted"/>
<feature type="compositionally biased region" description="Basic residues" evidence="1">
    <location>
        <begin position="139"/>
        <end position="155"/>
    </location>
</feature>
<dbReference type="RefSeq" id="XP_022290108.1">
    <property type="nucleotide sequence ID" value="XM_022434400.1"/>
</dbReference>
<feature type="compositionally biased region" description="Basic and acidic residues" evidence="1">
    <location>
        <begin position="126"/>
        <end position="137"/>
    </location>
</feature>
<protein>
    <submittedName>
        <fullName evidence="5">Upstream activation factor subunit spp27-like</fullName>
    </submittedName>
</protein>
<reference evidence="5" key="1">
    <citation type="submission" date="2025-08" db="UniProtKB">
        <authorList>
            <consortium name="RefSeq"/>
        </authorList>
    </citation>
    <scope>IDENTIFICATION</scope>
    <source>
        <tissue evidence="5">Whole sample</tissue>
    </source>
</reference>
<keyword evidence="4" id="KW-1185">Reference proteome</keyword>
<evidence type="ECO:0000259" key="2">
    <source>
        <dbReference type="PROSITE" id="PS51925"/>
    </source>
</evidence>
<dbReference type="Proteomes" id="UP000694844">
    <property type="component" value="Chromosome 6"/>
</dbReference>
<feature type="compositionally biased region" description="Basic and acidic residues" evidence="1">
    <location>
        <begin position="42"/>
        <end position="61"/>
    </location>
</feature>
<dbReference type="SUPFAM" id="SSF47592">
    <property type="entry name" value="SWIB/MDM2 domain"/>
    <property type="match status" value="1"/>
</dbReference>
<dbReference type="InterPro" id="IPR036885">
    <property type="entry name" value="SWIB_MDM2_dom_sf"/>
</dbReference>
<gene>
    <name evidence="5" type="primary">LOC111101795</name>
</gene>
<accession>A0A8B8AHT7</accession>
<dbReference type="Gene3D" id="1.10.10.60">
    <property type="entry name" value="Homeodomain-like"/>
    <property type="match status" value="1"/>
</dbReference>
<dbReference type="SMART" id="SM00151">
    <property type="entry name" value="SWIB"/>
    <property type="match status" value="1"/>
</dbReference>
<dbReference type="AlphaFoldDB" id="A0A8B8AHT7"/>
<feature type="domain" description="DM2" evidence="2">
    <location>
        <begin position="168"/>
        <end position="245"/>
    </location>
</feature>
<feature type="domain" description="DEK-C" evidence="3">
    <location>
        <begin position="3"/>
        <end position="58"/>
    </location>
</feature>
<organism evidence="4 5">
    <name type="scientific">Crassostrea virginica</name>
    <name type="common">Eastern oyster</name>
    <dbReference type="NCBI Taxonomy" id="6565"/>
    <lineage>
        <taxon>Eukaryota</taxon>
        <taxon>Metazoa</taxon>
        <taxon>Spiralia</taxon>
        <taxon>Lophotrochozoa</taxon>
        <taxon>Mollusca</taxon>
        <taxon>Bivalvia</taxon>
        <taxon>Autobranchia</taxon>
        <taxon>Pteriomorphia</taxon>
        <taxon>Ostreida</taxon>
        <taxon>Ostreoidea</taxon>
        <taxon>Ostreidae</taxon>
        <taxon>Crassostrea</taxon>
    </lineage>
</organism>
<evidence type="ECO:0000313" key="5">
    <source>
        <dbReference type="RefSeq" id="XP_022290108.1"/>
    </source>
</evidence>
<dbReference type="InterPro" id="IPR003121">
    <property type="entry name" value="SWIB_MDM2_domain"/>
</dbReference>
<dbReference type="CDD" id="cd10567">
    <property type="entry name" value="SWIB-MDM2_like"/>
    <property type="match status" value="1"/>
</dbReference>
<dbReference type="PANTHER" id="PTHR13844">
    <property type="entry name" value="SWI/SNF-RELATED MATRIX-ASSOCIATED ACTIN-DEPENDENT REGULATOR OF CHROMATIN SUBFAMILY D"/>
    <property type="match status" value="1"/>
</dbReference>
<dbReference type="InterPro" id="IPR019835">
    <property type="entry name" value="SWIB_domain"/>
</dbReference>
<dbReference type="Pfam" id="PF08766">
    <property type="entry name" value="DEK_C"/>
    <property type="match status" value="1"/>
</dbReference>
<dbReference type="OrthoDB" id="10251073at2759"/>
<dbReference type="Pfam" id="PF02201">
    <property type="entry name" value="SWIB"/>
    <property type="match status" value="1"/>
</dbReference>
<dbReference type="InterPro" id="IPR014876">
    <property type="entry name" value="DEK_C"/>
</dbReference>
<dbReference type="PROSITE" id="PS51925">
    <property type="entry name" value="SWIB_MDM2"/>
    <property type="match status" value="1"/>
</dbReference>
<dbReference type="Gene3D" id="1.10.245.10">
    <property type="entry name" value="SWIB/MDM2 domain"/>
    <property type="match status" value="1"/>
</dbReference>
<dbReference type="KEGG" id="cvn:111101795"/>
<sequence length="248" mass="28103">MANISKSELLKAIREIVKGNDLSSLSAKKVRRALESRFNADFTDRKKEVDAATMDIVKEMTEAGSDGEDSDNNKQEEPQSNGAKDSSDDNLSDDEPPAKKSKPEKKKRESISSAGSGDAGEDDEDIARRLQEEENVSRRPSRAVAKKPKKPRKKKEKDPNEKKQKKSIYSKPCSLSPALAEVMGTDQMARSEVVKKMWAIIKERDLQDPKNKQFLLCDEQLFNVFKKKRVKTFGMMKILRNHIFDLQD</sequence>
<feature type="region of interest" description="Disordered" evidence="1">
    <location>
        <begin position="35"/>
        <end position="171"/>
    </location>
</feature>
<name>A0A8B8AHT7_CRAVI</name>
<dbReference type="SUPFAM" id="SSF109715">
    <property type="entry name" value="DEK C-terminal domain"/>
    <property type="match status" value="1"/>
</dbReference>
<dbReference type="GeneID" id="111101795"/>
<evidence type="ECO:0000313" key="4">
    <source>
        <dbReference type="Proteomes" id="UP000694844"/>
    </source>
</evidence>
<dbReference type="PROSITE" id="PS51998">
    <property type="entry name" value="DEK_C"/>
    <property type="match status" value="1"/>
</dbReference>
<evidence type="ECO:0000259" key="3">
    <source>
        <dbReference type="PROSITE" id="PS51998"/>
    </source>
</evidence>
<evidence type="ECO:0000256" key="1">
    <source>
        <dbReference type="SAM" id="MobiDB-lite"/>
    </source>
</evidence>